<dbReference type="SUPFAM" id="SSF56935">
    <property type="entry name" value="Porins"/>
    <property type="match status" value="1"/>
</dbReference>
<proteinExistence type="predicted"/>
<dbReference type="KEGG" id="oho:Oweho_2396"/>
<keyword evidence="4" id="KW-1185">Reference proteome</keyword>
<evidence type="ECO:0000259" key="2">
    <source>
        <dbReference type="Pfam" id="PF13568"/>
    </source>
</evidence>
<gene>
    <name evidence="3" type="ordered locus">Oweho_2396</name>
</gene>
<evidence type="ECO:0000313" key="4">
    <source>
        <dbReference type="Proteomes" id="UP000005631"/>
    </source>
</evidence>
<feature type="domain" description="Outer membrane protein beta-barrel" evidence="2">
    <location>
        <begin position="223"/>
        <end position="378"/>
    </location>
</feature>
<evidence type="ECO:0000313" key="3">
    <source>
        <dbReference type="EMBL" id="AEV33366.1"/>
    </source>
</evidence>
<organism evidence="3 4">
    <name type="scientific">Owenweeksia hongkongensis (strain DSM 17368 / CIP 108786 / JCM 12287 / NRRL B-23963 / UST20020801)</name>
    <dbReference type="NCBI Taxonomy" id="926562"/>
    <lineage>
        <taxon>Bacteria</taxon>
        <taxon>Pseudomonadati</taxon>
        <taxon>Bacteroidota</taxon>
        <taxon>Flavobacteriia</taxon>
        <taxon>Flavobacteriales</taxon>
        <taxon>Owenweeksiaceae</taxon>
        <taxon>Owenweeksia</taxon>
    </lineage>
</organism>
<evidence type="ECO:0000256" key="1">
    <source>
        <dbReference type="SAM" id="Phobius"/>
    </source>
</evidence>
<dbReference type="Gene3D" id="2.40.160.60">
    <property type="entry name" value="Outer membrane protein transport protein (OMPP1/FadL/TodX)"/>
    <property type="match status" value="1"/>
</dbReference>
<dbReference type="AlphaFoldDB" id="G8R701"/>
<feature type="transmembrane region" description="Helical" evidence="1">
    <location>
        <begin position="48"/>
        <end position="69"/>
    </location>
</feature>
<dbReference type="EMBL" id="CP003156">
    <property type="protein sequence ID" value="AEV33366.1"/>
    <property type="molecule type" value="Genomic_DNA"/>
</dbReference>
<dbReference type="STRING" id="926562.Oweho_2396"/>
<keyword evidence="1" id="KW-0812">Transmembrane</keyword>
<keyword evidence="1" id="KW-1133">Transmembrane helix</keyword>
<accession>G8R701</accession>
<dbReference type="HOGENOM" id="CLU_683029_0_0_10"/>
<keyword evidence="1" id="KW-0472">Membrane</keyword>
<dbReference type="Proteomes" id="UP000005631">
    <property type="component" value="Chromosome"/>
</dbReference>
<dbReference type="RefSeq" id="WP_014202715.1">
    <property type="nucleotide sequence ID" value="NC_016599.1"/>
</dbReference>
<dbReference type="Pfam" id="PF13568">
    <property type="entry name" value="OMP_b-brl_2"/>
    <property type="match status" value="1"/>
</dbReference>
<sequence>MTEKEIEKLFKSKLDNREFAFNPANWEAMEAILDSTPKPAGAFYWRSVMAVLLFGVAVWSLITFAPVAAESNVVNNSEVTAPLEEVDQAQEANTALKETQLEENLAENELQKGKPEKAVAPTSAGVAERNTVINQEVQPAPTEVATAEDSYVDEVVADEFSLVDPVSTIPLSKKGFVFNNELPQALVEITSGNNFTPEAFKKFDSKSSFYLEVSPVFSGSYNANNVGVGWHAGLGWERAIGEKFQFIIGLGYTVQNGVGIENNSDSVFYNFGKELVETQEINRRLDYVELPVSISYKLNQRNMVELGMYTGYLVNVSRDVDKEISKFKTETQYESTKENGYQKEFKRMDYGLSLGYRYRLTPALSVGLHYNLGLVDITKNTQGDYLQRHTNQNTRVVFRYRFL</sequence>
<protein>
    <submittedName>
        <fullName evidence="3">Outer membrane protein transport protein (OMPP1/FadL/TodX)</fullName>
    </submittedName>
</protein>
<reference evidence="3 4" key="1">
    <citation type="journal article" date="2012" name="Stand. Genomic Sci.">
        <title>Genome sequence of the orange-pigmented seawater bacterium Owenweeksia hongkongensis type strain (UST20020801(T)).</title>
        <authorList>
            <person name="Riedel T."/>
            <person name="Held B."/>
            <person name="Nolan M."/>
            <person name="Lucas S."/>
            <person name="Lapidus A."/>
            <person name="Tice H."/>
            <person name="Del Rio T.G."/>
            <person name="Cheng J.F."/>
            <person name="Han C."/>
            <person name="Tapia R."/>
            <person name="Goodwin L.A."/>
            <person name="Pitluck S."/>
            <person name="Liolios K."/>
            <person name="Mavromatis K."/>
            <person name="Pagani I."/>
            <person name="Ivanova N."/>
            <person name="Mikhailova N."/>
            <person name="Pati A."/>
            <person name="Chen A."/>
            <person name="Palaniappan K."/>
            <person name="Rohde M."/>
            <person name="Tindall B.J."/>
            <person name="Detter J.C."/>
            <person name="Goker M."/>
            <person name="Woyke T."/>
            <person name="Bristow J."/>
            <person name="Eisen J.A."/>
            <person name="Markowitz V."/>
            <person name="Hugenholtz P."/>
            <person name="Klenk H.P."/>
            <person name="Kyrpides N.C."/>
        </authorList>
    </citation>
    <scope>NUCLEOTIDE SEQUENCE</scope>
    <source>
        <strain evidence="4">DSM 17368 / JCM 12287 / NRRL B-23963</strain>
    </source>
</reference>
<dbReference type="InterPro" id="IPR025665">
    <property type="entry name" value="Beta-barrel_OMP_2"/>
</dbReference>
<name>G8R701_OWEHD</name>
<dbReference type="OrthoDB" id="947434at2"/>